<reference evidence="1 2" key="1">
    <citation type="submission" date="2022-03" db="EMBL/GenBank/DDBJ databases">
        <title>Parabacteroides sp. nov. isolated from swine feces.</title>
        <authorList>
            <person name="Bak J.E."/>
        </authorList>
    </citation>
    <scope>NUCLEOTIDE SEQUENCE [LARGE SCALE GENOMIC DNA]</scope>
    <source>
        <strain evidence="1 2">AGMB00274</strain>
    </source>
</reference>
<dbReference type="Proteomes" id="UP001165444">
    <property type="component" value="Unassembled WGS sequence"/>
</dbReference>
<dbReference type="Pfam" id="PF14092">
    <property type="entry name" value="DUF4270"/>
    <property type="match status" value="1"/>
</dbReference>
<keyword evidence="2" id="KW-1185">Reference proteome</keyword>
<protein>
    <submittedName>
        <fullName evidence="1">DUF4270 domain-containing protein</fullName>
    </submittedName>
</protein>
<dbReference type="RefSeq" id="WP_243325441.1">
    <property type="nucleotide sequence ID" value="NZ_JAKZMM010000026.1"/>
</dbReference>
<dbReference type="InterPro" id="IPR025366">
    <property type="entry name" value="DUF4270"/>
</dbReference>
<proteinExistence type="predicted"/>
<dbReference type="EMBL" id="JAKZMM010000026">
    <property type="protein sequence ID" value="MCJ2381110.1"/>
    <property type="molecule type" value="Genomic_DNA"/>
</dbReference>
<evidence type="ECO:0000313" key="1">
    <source>
        <dbReference type="EMBL" id="MCJ2381110.1"/>
    </source>
</evidence>
<gene>
    <name evidence="1" type="ORF">MUN53_10870</name>
</gene>
<evidence type="ECO:0000313" key="2">
    <source>
        <dbReference type="Proteomes" id="UP001165444"/>
    </source>
</evidence>
<comment type="caution">
    <text evidence="1">The sequence shown here is derived from an EMBL/GenBank/DDBJ whole genome shotgun (WGS) entry which is preliminary data.</text>
</comment>
<accession>A0ABT0C2L2</accession>
<dbReference type="PROSITE" id="PS51257">
    <property type="entry name" value="PROKAR_LIPOPROTEIN"/>
    <property type="match status" value="1"/>
</dbReference>
<organism evidence="1 2">
    <name type="scientific">Parabacteroides faecalis</name>
    <dbReference type="NCBI Taxonomy" id="2924040"/>
    <lineage>
        <taxon>Bacteria</taxon>
        <taxon>Pseudomonadati</taxon>
        <taxon>Bacteroidota</taxon>
        <taxon>Bacteroidia</taxon>
        <taxon>Bacteroidales</taxon>
        <taxon>Tannerellaceae</taxon>
        <taxon>Parabacteroides</taxon>
    </lineage>
</organism>
<sequence length="462" mass="52156">MDFKRLILGLAFGGILLSGCNDELSQVGPSIQPDGDRSFVYADTFQLEASTIKLDSVYARTVNGLLGQIYDPLYGNLKTDYICQFYCPENYKFAHEPIDGKVDSMAFFIMYDEGGYVGDSLAPMQAKIYQVTKPLARNYYTNMNPEDFCDLQTLIGEKTYTAYDLSIPDSIRNITDTSDPDYYTPNVRIRISTDIAQRFYDETVNNPSSFQNQEAFNKFFPGFYVTTGFGTGNILEVAQSSFFIYYKYKSTTEAGKDTIIHTREQFNVTKEVIQMNQIENGNIEQLLEPNEEFSYLRSPAGVCTKIVVPASAIKEKIGDRIINGLNFSMKAMPQEEWLYAFEAPDNVLLLPEDSVQSFFENNKIEDNVTSYLATFGEYATNTYSFGNISSLLQVHLENKPDEDLNLILLPVLRGTQNSSSSWGSSGKPYTTSITNYMKPSGVRLKKDKEAMQIVVLTSKYND</sequence>
<name>A0ABT0C2L2_9BACT</name>